<dbReference type="AlphaFoldDB" id="G9YIT4"/>
<gene>
    <name evidence="9" type="ORF">HMPREF0080_01578</name>
</gene>
<dbReference type="Proteomes" id="UP000005481">
    <property type="component" value="Unassembled WGS sequence"/>
</dbReference>
<dbReference type="PANTHER" id="PTHR30614:SF0">
    <property type="entry name" value="L-CYSTINE TRANSPORT SYSTEM PERMEASE PROTEIN TCYL"/>
    <property type="match status" value="1"/>
</dbReference>
<comment type="subcellular location">
    <subcellularLocation>
        <location evidence="6">Cell membrane</location>
        <topology evidence="6">Multi-pass membrane protein</topology>
    </subcellularLocation>
    <subcellularLocation>
        <location evidence="1">Membrane</location>
        <topology evidence="1">Multi-pass membrane protein</topology>
    </subcellularLocation>
</comment>
<comment type="caution">
    <text evidence="9">The sequence shown here is derived from an EMBL/GenBank/DDBJ whole genome shotgun (WGS) entry which is preliminary data.</text>
</comment>
<feature type="compositionally biased region" description="Basic and acidic residues" evidence="7">
    <location>
        <begin position="169"/>
        <end position="180"/>
    </location>
</feature>
<dbReference type="SUPFAM" id="SSF161098">
    <property type="entry name" value="MetI-like"/>
    <property type="match status" value="1"/>
</dbReference>
<dbReference type="HOGENOM" id="CLU_1368736_0_0_9"/>
<dbReference type="GO" id="GO:0005886">
    <property type="term" value="C:plasma membrane"/>
    <property type="evidence" value="ECO:0007669"/>
    <property type="project" value="UniProtKB-SubCell"/>
</dbReference>
<name>G9YIT4_9FIRM</name>
<dbReference type="InterPro" id="IPR000515">
    <property type="entry name" value="MetI-like"/>
</dbReference>
<keyword evidence="10" id="KW-1185">Reference proteome</keyword>
<evidence type="ECO:0000256" key="4">
    <source>
        <dbReference type="ARBA" id="ARBA00022989"/>
    </source>
</evidence>
<dbReference type="RefSeq" id="WP_006790545.1">
    <property type="nucleotide sequence ID" value="NZ_JH417604.1"/>
</dbReference>
<comment type="similarity">
    <text evidence="6">Belongs to the binding-protein-dependent transport system permease family.</text>
</comment>
<feature type="transmembrane region" description="Helical" evidence="6">
    <location>
        <begin position="137"/>
        <end position="159"/>
    </location>
</feature>
<evidence type="ECO:0000256" key="5">
    <source>
        <dbReference type="ARBA" id="ARBA00023136"/>
    </source>
</evidence>
<dbReference type="STRING" id="861450.HMPREF0080_01578"/>
<evidence type="ECO:0000256" key="2">
    <source>
        <dbReference type="ARBA" id="ARBA00022692"/>
    </source>
</evidence>
<evidence type="ECO:0000256" key="6">
    <source>
        <dbReference type="RuleBase" id="RU363032"/>
    </source>
</evidence>
<evidence type="ECO:0000256" key="1">
    <source>
        <dbReference type="ARBA" id="ARBA00004141"/>
    </source>
</evidence>
<feature type="transmembrane region" description="Helical" evidence="6">
    <location>
        <begin position="93"/>
        <end position="117"/>
    </location>
</feature>
<evidence type="ECO:0000313" key="9">
    <source>
        <dbReference type="EMBL" id="EHM39227.1"/>
    </source>
</evidence>
<keyword evidence="4 6" id="KW-1133">Transmembrane helix</keyword>
<dbReference type="PROSITE" id="PS50928">
    <property type="entry name" value="ABC_TM1"/>
    <property type="match status" value="1"/>
</dbReference>
<protein>
    <submittedName>
        <fullName evidence="9">ABC transporter, permease protein</fullName>
    </submittedName>
</protein>
<keyword evidence="5 6" id="KW-0472">Membrane</keyword>
<feature type="compositionally biased region" description="Basic and acidic residues" evidence="7">
    <location>
        <begin position="189"/>
        <end position="199"/>
    </location>
</feature>
<evidence type="ECO:0000259" key="8">
    <source>
        <dbReference type="PROSITE" id="PS50928"/>
    </source>
</evidence>
<feature type="domain" description="ABC transmembrane type-1" evidence="8">
    <location>
        <begin position="1"/>
        <end position="156"/>
    </location>
</feature>
<dbReference type="PANTHER" id="PTHR30614">
    <property type="entry name" value="MEMBRANE COMPONENT OF AMINO ACID ABC TRANSPORTER"/>
    <property type="match status" value="1"/>
</dbReference>
<dbReference type="eggNOG" id="COG0765">
    <property type="taxonomic scope" value="Bacteria"/>
</dbReference>
<evidence type="ECO:0000256" key="7">
    <source>
        <dbReference type="SAM" id="MobiDB-lite"/>
    </source>
</evidence>
<dbReference type="CDD" id="cd06261">
    <property type="entry name" value="TM_PBP2"/>
    <property type="match status" value="1"/>
</dbReference>
<feature type="transmembrane region" description="Helical" evidence="6">
    <location>
        <begin position="6"/>
        <end position="24"/>
    </location>
</feature>
<evidence type="ECO:0000313" key="10">
    <source>
        <dbReference type="Proteomes" id="UP000005481"/>
    </source>
</evidence>
<organism evidence="9 10">
    <name type="scientific">Anaeroglobus geminatus F0357</name>
    <dbReference type="NCBI Taxonomy" id="861450"/>
    <lineage>
        <taxon>Bacteria</taxon>
        <taxon>Bacillati</taxon>
        <taxon>Bacillota</taxon>
        <taxon>Negativicutes</taxon>
        <taxon>Veillonellales</taxon>
        <taxon>Veillonellaceae</taxon>
        <taxon>Anaeroglobus</taxon>
    </lineage>
</organism>
<keyword evidence="6" id="KW-0813">Transport</keyword>
<reference evidence="9 10" key="1">
    <citation type="submission" date="2011-08" db="EMBL/GenBank/DDBJ databases">
        <authorList>
            <person name="Weinstock G."/>
            <person name="Sodergren E."/>
            <person name="Clifton S."/>
            <person name="Fulton L."/>
            <person name="Fulton B."/>
            <person name="Courtney L."/>
            <person name="Fronick C."/>
            <person name="Harrison M."/>
            <person name="Strong C."/>
            <person name="Farmer C."/>
            <person name="Delahaunty K."/>
            <person name="Markovic C."/>
            <person name="Hall O."/>
            <person name="Minx P."/>
            <person name="Tomlinson C."/>
            <person name="Mitreva M."/>
            <person name="Hou S."/>
            <person name="Chen J."/>
            <person name="Wollam A."/>
            <person name="Pepin K.H."/>
            <person name="Johnson M."/>
            <person name="Bhonagiri V."/>
            <person name="Zhang X."/>
            <person name="Suruliraj S."/>
            <person name="Warren W."/>
            <person name="Chinwalla A."/>
            <person name="Mardis E.R."/>
            <person name="Wilson R.K."/>
        </authorList>
    </citation>
    <scope>NUCLEOTIDE SEQUENCE [LARGE SCALE GENOMIC DNA]</scope>
    <source>
        <strain evidence="9 10">F0357</strain>
    </source>
</reference>
<keyword evidence="2 6" id="KW-0812">Transmembrane</keyword>
<proteinExistence type="inferred from homology"/>
<dbReference type="InterPro" id="IPR043429">
    <property type="entry name" value="ArtM/GltK/GlnP/TcyL/YhdX-like"/>
</dbReference>
<dbReference type="GO" id="GO:0055085">
    <property type="term" value="P:transmembrane transport"/>
    <property type="evidence" value="ECO:0007669"/>
    <property type="project" value="InterPro"/>
</dbReference>
<evidence type="ECO:0000256" key="3">
    <source>
        <dbReference type="ARBA" id="ARBA00022970"/>
    </source>
</evidence>
<dbReference type="GO" id="GO:0006865">
    <property type="term" value="P:amino acid transport"/>
    <property type="evidence" value="ECO:0007669"/>
    <property type="project" value="UniProtKB-KW"/>
</dbReference>
<feature type="non-terminal residue" evidence="9">
    <location>
        <position position="1"/>
    </location>
</feature>
<dbReference type="EMBL" id="AGCJ01000071">
    <property type="protein sequence ID" value="EHM39227.1"/>
    <property type="molecule type" value="Genomic_DNA"/>
</dbReference>
<dbReference type="Pfam" id="PF00528">
    <property type="entry name" value="BPD_transp_1"/>
    <property type="match status" value="1"/>
</dbReference>
<dbReference type="PATRIC" id="fig|861450.3.peg.1455"/>
<dbReference type="InterPro" id="IPR035906">
    <property type="entry name" value="MetI-like_sf"/>
</dbReference>
<dbReference type="OrthoDB" id="9811552at2"/>
<keyword evidence="3" id="KW-0029">Amino-acid transport</keyword>
<dbReference type="Gene3D" id="1.10.3720.10">
    <property type="entry name" value="MetI-like"/>
    <property type="match status" value="1"/>
</dbReference>
<feature type="region of interest" description="Disordered" evidence="7">
    <location>
        <begin position="169"/>
        <end position="199"/>
    </location>
</feature>
<accession>G9YIT4</accession>
<sequence length="199" mass="22285">TRIFVFLMRGTPAIVQLYFFYYGIATFSKLIRDMDPVPAVAIVMSLNIGAFMSESIRGALMAVDEGQKEAALSLGMSNLQMIRRIIIPQATRVALPALFNDIINIVKLSSLAFMLGVIDIMGAAKIEGSYTFRYFEIYAAVMVVYLVIIGILTLMHKYIAQKCSAHKKNENSRERVEHRNFIVGNNGNKKPDSQGEHCR</sequence>